<sequence>LRGALLLGHEEERLLLDALGLAGGHAGGGALLLLGNEEESLLLLALGSARGHARLDTLLWALVAAHLIREGSASTARVLLLELAAVAVVVRDLASALVLEHIGAVALLYLEYELVAVAVVVVVVDGRGEVRKLTARVRVLNEVVHLREAALTLGTREFASIGRRNLLTLLALLLLFLL</sequence>
<dbReference type="Proteomes" id="UP001432027">
    <property type="component" value="Unassembled WGS sequence"/>
</dbReference>
<reference evidence="1" key="1">
    <citation type="submission" date="2023-10" db="EMBL/GenBank/DDBJ databases">
        <title>Genome assembly of Pristionchus species.</title>
        <authorList>
            <person name="Yoshida K."/>
            <person name="Sommer R.J."/>
        </authorList>
    </citation>
    <scope>NUCLEOTIDE SEQUENCE</scope>
    <source>
        <strain evidence="1">RS0144</strain>
    </source>
</reference>
<feature type="non-terminal residue" evidence="1">
    <location>
        <position position="178"/>
    </location>
</feature>
<gene>
    <name evidence="1" type="ORF">PENTCL1PPCAC_2707</name>
</gene>
<organism evidence="1 2">
    <name type="scientific">Pristionchus entomophagus</name>
    <dbReference type="NCBI Taxonomy" id="358040"/>
    <lineage>
        <taxon>Eukaryota</taxon>
        <taxon>Metazoa</taxon>
        <taxon>Ecdysozoa</taxon>
        <taxon>Nematoda</taxon>
        <taxon>Chromadorea</taxon>
        <taxon>Rhabditida</taxon>
        <taxon>Rhabditina</taxon>
        <taxon>Diplogasteromorpha</taxon>
        <taxon>Diplogasteroidea</taxon>
        <taxon>Neodiplogasteridae</taxon>
        <taxon>Pristionchus</taxon>
    </lineage>
</organism>
<evidence type="ECO:0000313" key="2">
    <source>
        <dbReference type="Proteomes" id="UP001432027"/>
    </source>
</evidence>
<dbReference type="EMBL" id="BTSX01000001">
    <property type="protein sequence ID" value="GMS80532.1"/>
    <property type="molecule type" value="Genomic_DNA"/>
</dbReference>
<keyword evidence="2" id="KW-1185">Reference proteome</keyword>
<name>A0AAV5SB58_9BILA</name>
<accession>A0AAV5SB58</accession>
<protein>
    <submittedName>
        <fullName evidence="1">Uncharacterized protein</fullName>
    </submittedName>
</protein>
<dbReference type="AlphaFoldDB" id="A0AAV5SB58"/>
<comment type="caution">
    <text evidence="1">The sequence shown here is derived from an EMBL/GenBank/DDBJ whole genome shotgun (WGS) entry which is preliminary data.</text>
</comment>
<feature type="non-terminal residue" evidence="1">
    <location>
        <position position="1"/>
    </location>
</feature>
<evidence type="ECO:0000313" key="1">
    <source>
        <dbReference type="EMBL" id="GMS80532.1"/>
    </source>
</evidence>
<proteinExistence type="predicted"/>